<dbReference type="SUPFAM" id="SSF56436">
    <property type="entry name" value="C-type lectin-like"/>
    <property type="match status" value="1"/>
</dbReference>
<keyword evidence="2" id="KW-1015">Disulfide bond</keyword>
<dbReference type="Gene3D" id="2.60.40.10">
    <property type="entry name" value="Immunoglobulins"/>
    <property type="match status" value="2"/>
</dbReference>
<feature type="domain" description="Sushi" evidence="7">
    <location>
        <begin position="1473"/>
        <end position="1533"/>
    </location>
</feature>
<evidence type="ECO:0000256" key="1">
    <source>
        <dbReference type="ARBA" id="ARBA00022729"/>
    </source>
</evidence>
<dbReference type="Pfam" id="PF00084">
    <property type="entry name" value="Sushi"/>
    <property type="match status" value="1"/>
</dbReference>
<feature type="domain" description="Ig-like" evidence="6">
    <location>
        <begin position="1165"/>
        <end position="1250"/>
    </location>
</feature>
<dbReference type="InterPro" id="IPR007110">
    <property type="entry name" value="Ig-like_dom"/>
</dbReference>
<evidence type="ECO:0000256" key="4">
    <source>
        <dbReference type="SAM" id="Coils"/>
    </source>
</evidence>
<evidence type="ECO:0000259" key="6">
    <source>
        <dbReference type="PROSITE" id="PS50835"/>
    </source>
</evidence>
<comment type="caution">
    <text evidence="8">The sequence shown here is derived from an EMBL/GenBank/DDBJ whole genome shotgun (WGS) entry which is preliminary data.</text>
</comment>
<dbReference type="PANTHER" id="PTHR22803">
    <property type="entry name" value="MANNOSE, PHOSPHOLIPASE, LECTIN RECEPTOR RELATED"/>
    <property type="match status" value="1"/>
</dbReference>
<dbReference type="EMBL" id="CALNXI010003322">
    <property type="protein sequence ID" value="CAH3192886.1"/>
    <property type="molecule type" value="Genomic_DNA"/>
</dbReference>
<dbReference type="Gene3D" id="3.10.100.10">
    <property type="entry name" value="Mannose-Binding Protein A, subunit A"/>
    <property type="match status" value="1"/>
</dbReference>
<dbReference type="InterPro" id="IPR016187">
    <property type="entry name" value="CTDL_fold"/>
</dbReference>
<feature type="domain" description="C-type lectin" evidence="5">
    <location>
        <begin position="1542"/>
        <end position="1665"/>
    </location>
</feature>
<feature type="domain" description="Ig-like" evidence="6">
    <location>
        <begin position="1079"/>
        <end position="1159"/>
    </location>
</feature>
<dbReference type="SMART" id="SM00034">
    <property type="entry name" value="CLECT"/>
    <property type="match status" value="1"/>
</dbReference>
<dbReference type="Pfam" id="PF00059">
    <property type="entry name" value="Lectin_C"/>
    <property type="match status" value="1"/>
</dbReference>
<dbReference type="InterPro" id="IPR016186">
    <property type="entry name" value="C-type_lectin-like/link_sf"/>
</dbReference>
<dbReference type="Pfam" id="PF07699">
    <property type="entry name" value="Ephrin_rec_like"/>
    <property type="match status" value="1"/>
</dbReference>
<dbReference type="SMART" id="SM00032">
    <property type="entry name" value="CCP"/>
    <property type="match status" value="1"/>
</dbReference>
<keyword evidence="9" id="KW-1185">Reference proteome</keyword>
<dbReference type="CDD" id="cd00033">
    <property type="entry name" value="CCP"/>
    <property type="match status" value="1"/>
</dbReference>
<dbReference type="SMART" id="SM00409">
    <property type="entry name" value="IG"/>
    <property type="match status" value="2"/>
</dbReference>
<dbReference type="InterPro" id="IPR036179">
    <property type="entry name" value="Ig-like_dom_sf"/>
</dbReference>
<gene>
    <name evidence="8" type="ORF">PEVE_00024794</name>
</gene>
<dbReference type="InterPro" id="IPR003599">
    <property type="entry name" value="Ig_sub"/>
</dbReference>
<proteinExistence type="predicted"/>
<dbReference type="PROSITE" id="PS50041">
    <property type="entry name" value="C_TYPE_LECTIN_2"/>
    <property type="match status" value="1"/>
</dbReference>
<protein>
    <submittedName>
        <fullName evidence="8">Uncharacterized protein</fullName>
    </submittedName>
</protein>
<dbReference type="InterPro" id="IPR050111">
    <property type="entry name" value="C-type_lectin/snaclec_domain"/>
</dbReference>
<sequence length="1683" mass="191753">MKDKGVEIRVDTLGVLESPEIYDVENSEIWNGTHFVKASPFAYNMWLRGDVTWKMQIPAKLDLILHVKGESYIHYENIDDLFMDRLSRPLDMVIKGNASVGIKGRALGQDFNLEITSMHIIGKARLGDENSCQDRMQGVFLSLKNSENGAFLKTPFYPYLRAAENQQFHVTALIKYNGGARDRVTNIREIRRSLTNLRFLVPELEDIFQQSISMLPEHKATLEKWIQTGTVLSGKVREFRRVLFFNRAIDIKKVRNLVADINAKIYFVRKNVEILKYRLLLKKATSPLLTMIEDFQLDFPDSLHLKFGGESTEQTLLGVKIYLRCDLCMKKLCLENITAVVTFLDSNGCGSHLFPGTKFYVSGKAPKMLSLSPGKILILPEGQPINIVFERDSEHLSIEFGVWIRILGLSKLANATLDKTQLSVKVKGEIFEKFSTEMNVSARIEEKQDWNSLLFLVEGKMLKSSLLPNMLQGAVNKYLHVLAENAQTRIQKAENASMNAKRKIKDAETILETKEITLANVSRILEDKTNNLVKKRIAYARRKIQFNSTLLRYLHFKDQTLCEMKNCENVDLNTCIPDVCRKEIKTTYTVPDCKEVNKKINVVRLEEVSERACYKYQTPKKYSVRGGSWWSSQKLTVSGGETKKKCYNKIRHERKTKEVNVKKFECAGNPKVLDSISGYTQPYECCNKAITEKVQILNPQCVRYNSDCWENMTEFSQQLTRQHDNRSALFADFQYLSEMGQQVDFAQMEVNTARTRVRLASNQVKLARALLQQQQYAEKSISISKIKDQEQLGIGLAHKMKALGGKELISVESLLFSTWMTSATKSLLPFLASVKDVDGRNKFIEFPMEFKRLEYSINSASKLIIQTIFGKVNTRKRRSTHEDFVEDELGMDIGQRMCFFSHQANAFFKDVIDSLEFLIESANVYFKDLSSGINEVDSHFKDSVDKSSSPGRKIQTSFREMMESLKDNYMSIRSETTWESMLEKWRDHLNVLTSNNNFTKCSGIQDCLDYYFHNLEEFYLFEDSQRALEIKQKLQEMKTLFNSLLQRNYSIAEVQEIVFKATALLNNTNDDSVLCGTSPVIVKSSPAEVVVLTGDTVNLTCLVSNSNEVEIVWIKNERVIEDMNDEVLVIKNAHTETEGVYHCEVSNNRGSTVSNVTIVVVQEAPRITEHPRDVRVLVGTETLSMICNSDGVPKPTTEWFFKSRMDKVIRMNSFGRILTKKNLSSQDSGFYYCNVSNIHGTTTSRMARLNVLRFTPGKPRIAVSLKFARCAFDSFPYNASNCTTHHYTPPLQLNCTGFHTFFREMTGKMRWAWKQIERLDSSPYSDVSLSFVITANGSNMSSNVSSDIIAALNSFSLSRSKLARDLWSFRTALEERKFHFIRKNELIVLKHGGFAAELVTQKCLEGKEADENGFLCVNCAPGYYGRSNGSCVPCPAGTYQPNEGSAECNKCPYIRSQTELGAVLESQCIDISIPCNLSNVTIKHAQVPENGKTRYRTGETLLLGCQIGYKSVGNGSRECYEGNWTTQEFFCEKTCFPPWTEFKKRCYLVIDVLSYRWKDAYAACRSLNGSQMITIFSEEENDFAANLAKAHIKEKNVTQVQLWLGLTKENIQSPFQWVDGRTLLYGSYTNWSPGEPNNAHGRELCTEMLVSGMYGTHKWNDIRCDTTGFKTIAICKKPLRAGE</sequence>
<evidence type="ECO:0000313" key="9">
    <source>
        <dbReference type="Proteomes" id="UP001159427"/>
    </source>
</evidence>
<keyword evidence="4" id="KW-0175">Coiled coil</keyword>
<evidence type="ECO:0000256" key="3">
    <source>
        <dbReference type="PROSITE-ProRule" id="PRU00302"/>
    </source>
</evidence>
<dbReference type="PROSITE" id="PS50923">
    <property type="entry name" value="SUSHI"/>
    <property type="match status" value="1"/>
</dbReference>
<dbReference type="CDD" id="cd00037">
    <property type="entry name" value="CLECT"/>
    <property type="match status" value="1"/>
</dbReference>
<comment type="caution">
    <text evidence="3">Lacks conserved residue(s) required for the propagation of feature annotation.</text>
</comment>
<evidence type="ECO:0000256" key="2">
    <source>
        <dbReference type="ARBA" id="ARBA00023157"/>
    </source>
</evidence>
<accession>A0ABN8SPC2</accession>
<dbReference type="InterPro" id="IPR009030">
    <property type="entry name" value="Growth_fac_rcpt_cys_sf"/>
</dbReference>
<dbReference type="SMART" id="SM00408">
    <property type="entry name" value="IGc2"/>
    <property type="match status" value="2"/>
</dbReference>
<dbReference type="InterPro" id="IPR003598">
    <property type="entry name" value="Ig_sub2"/>
</dbReference>
<feature type="coiled-coil region" evidence="4">
    <location>
        <begin position="483"/>
        <end position="510"/>
    </location>
</feature>
<dbReference type="InterPro" id="IPR013783">
    <property type="entry name" value="Ig-like_fold"/>
</dbReference>
<dbReference type="Proteomes" id="UP001159427">
    <property type="component" value="Unassembled WGS sequence"/>
</dbReference>
<dbReference type="Gene3D" id="2.10.50.10">
    <property type="entry name" value="Tumor Necrosis Factor Receptor, subunit A, domain 2"/>
    <property type="match status" value="1"/>
</dbReference>
<keyword evidence="1" id="KW-0732">Signal</keyword>
<dbReference type="Pfam" id="PF13927">
    <property type="entry name" value="Ig_3"/>
    <property type="match status" value="1"/>
</dbReference>
<dbReference type="Gene3D" id="2.10.70.10">
    <property type="entry name" value="Complement Module, domain 1"/>
    <property type="match status" value="1"/>
</dbReference>
<dbReference type="SUPFAM" id="SSF48726">
    <property type="entry name" value="Immunoglobulin"/>
    <property type="match status" value="2"/>
</dbReference>
<keyword evidence="3" id="KW-0768">Sushi</keyword>
<dbReference type="InterPro" id="IPR000436">
    <property type="entry name" value="Sushi_SCR_CCP_dom"/>
</dbReference>
<dbReference type="InterPro" id="IPR011641">
    <property type="entry name" value="Tyr-kin_ephrin_A/B_rcpt-like"/>
</dbReference>
<dbReference type="Pfam" id="PF13895">
    <property type="entry name" value="Ig_2"/>
    <property type="match status" value="1"/>
</dbReference>
<evidence type="ECO:0000259" key="7">
    <source>
        <dbReference type="PROSITE" id="PS50923"/>
    </source>
</evidence>
<dbReference type="SUPFAM" id="SSF57184">
    <property type="entry name" value="Growth factor receptor domain"/>
    <property type="match status" value="1"/>
</dbReference>
<dbReference type="PROSITE" id="PS50835">
    <property type="entry name" value="IG_LIKE"/>
    <property type="match status" value="2"/>
</dbReference>
<reference evidence="8 9" key="1">
    <citation type="submission" date="2022-05" db="EMBL/GenBank/DDBJ databases">
        <authorList>
            <consortium name="Genoscope - CEA"/>
            <person name="William W."/>
        </authorList>
    </citation>
    <scope>NUCLEOTIDE SEQUENCE [LARGE SCALE GENOMIC DNA]</scope>
</reference>
<organism evidence="8 9">
    <name type="scientific">Porites evermanni</name>
    <dbReference type="NCBI Taxonomy" id="104178"/>
    <lineage>
        <taxon>Eukaryota</taxon>
        <taxon>Metazoa</taxon>
        <taxon>Cnidaria</taxon>
        <taxon>Anthozoa</taxon>
        <taxon>Hexacorallia</taxon>
        <taxon>Scleractinia</taxon>
        <taxon>Fungiina</taxon>
        <taxon>Poritidae</taxon>
        <taxon>Porites</taxon>
    </lineage>
</organism>
<evidence type="ECO:0000313" key="8">
    <source>
        <dbReference type="EMBL" id="CAH3192886.1"/>
    </source>
</evidence>
<evidence type="ECO:0000259" key="5">
    <source>
        <dbReference type="PROSITE" id="PS50041"/>
    </source>
</evidence>
<dbReference type="InterPro" id="IPR001304">
    <property type="entry name" value="C-type_lectin-like"/>
</dbReference>
<dbReference type="SMART" id="SM01411">
    <property type="entry name" value="Ephrin_rec_like"/>
    <property type="match status" value="1"/>
</dbReference>
<name>A0ABN8SPC2_9CNID</name>